<evidence type="ECO:0000256" key="2">
    <source>
        <dbReference type="ARBA" id="ARBA00022723"/>
    </source>
</evidence>
<feature type="binding site" evidence="8">
    <location>
        <position position="192"/>
    </location>
    <ligand>
        <name>a divalent metal cation</name>
        <dbReference type="ChEBI" id="CHEBI:60240"/>
        <label>3</label>
    </ligand>
</feature>
<sequence>MSIKKAIQNDHLAFWIIVNKDRMIRPDDQSLMMLCRWSALTFVRHYEDNIVVLGEYEKKSVFLLDTENEQLEHELPTVGLRGALMHGSPEQFGLFAKAWQYALFMRTHRYCGSCGNRMRQVDWEMATHCDRCGHRCYPRVSPCIIVAIYRGQELLLAMGTRHKNTGMYSTLAGFVESGESLEEAVHREVMEEVGVKVKNLEYFGSQPWPFPHSLMVGYIAEYAGGEITPDENEICDANWYHIDQLPLVPPTLSIAGQLIETTVARLKAKE</sequence>
<feature type="short sequence motif" description="Nudix box" evidence="8">
    <location>
        <begin position="173"/>
        <end position="194"/>
    </location>
</feature>
<feature type="binding site" evidence="8">
    <location>
        <position position="172"/>
    </location>
    <ligand>
        <name>a divalent metal cation</name>
        <dbReference type="ChEBI" id="CHEBI:60240"/>
        <label>1</label>
    </ligand>
</feature>
<dbReference type="CDD" id="cd03429">
    <property type="entry name" value="NUDIX_NADH_pyrophosphatase_Nudt13"/>
    <property type="match status" value="1"/>
</dbReference>
<name>A0ABT7SSA0_9ALTE</name>
<gene>
    <name evidence="8 10" type="primary">nudC</name>
    <name evidence="10" type="ORF">QTP81_00425</name>
</gene>
<dbReference type="InterPro" id="IPR022925">
    <property type="entry name" value="RNA_Hydrolase_NudC"/>
</dbReference>
<comment type="similarity">
    <text evidence="1 8">Belongs to the Nudix hydrolase family. NudC subfamily.</text>
</comment>
<feature type="binding site" evidence="8">
    <location>
        <position position="188"/>
    </location>
    <ligand>
        <name>a divalent metal cation</name>
        <dbReference type="ChEBI" id="CHEBI:60240"/>
        <label>2</label>
    </ligand>
</feature>
<comment type="function">
    <text evidence="8">mRNA decapping enzyme that specifically removes the nicotinamide adenine dinucleotide (NAD) cap from a subset of mRNAs by hydrolyzing the diphosphate linkage to produce nicotinamide mononucleotide (NMN) and 5' monophosphate mRNA. The NAD-cap is present at the 5'-end of some mRNAs and stabilizes RNA against 5'-processing. Has preference for mRNAs with a 5'-end purine. Catalyzes the hydrolysis of a broad range of dinucleotide pyrophosphates.</text>
</comment>
<dbReference type="InterPro" id="IPR050241">
    <property type="entry name" value="NAD-cap_RNA_hydrolase_NudC"/>
</dbReference>
<dbReference type="SUPFAM" id="SSF55811">
    <property type="entry name" value="Nudix"/>
    <property type="match status" value="2"/>
</dbReference>
<evidence type="ECO:0000313" key="11">
    <source>
        <dbReference type="Proteomes" id="UP001234343"/>
    </source>
</evidence>
<dbReference type="EC" id="3.6.1.-" evidence="8"/>
<accession>A0ABT7SSA0</accession>
<evidence type="ECO:0000259" key="9">
    <source>
        <dbReference type="PROSITE" id="PS51462"/>
    </source>
</evidence>
<comment type="catalytic activity">
    <reaction evidence="8">
        <text>NADH + H2O = reduced beta-nicotinamide D-ribonucleotide + AMP + 2 H(+)</text>
        <dbReference type="Rhea" id="RHEA:48868"/>
        <dbReference type="ChEBI" id="CHEBI:15377"/>
        <dbReference type="ChEBI" id="CHEBI:15378"/>
        <dbReference type="ChEBI" id="CHEBI:57945"/>
        <dbReference type="ChEBI" id="CHEBI:90832"/>
        <dbReference type="ChEBI" id="CHEBI:456215"/>
        <dbReference type="EC" id="3.6.1.22"/>
    </reaction>
</comment>
<dbReference type="PANTHER" id="PTHR42904">
    <property type="entry name" value="NUDIX HYDROLASE, NUDC SUBFAMILY"/>
    <property type="match status" value="1"/>
</dbReference>
<feature type="binding site" evidence="8">
    <location>
        <position position="81"/>
    </location>
    <ligand>
        <name>substrate</name>
    </ligand>
</feature>
<evidence type="ECO:0000256" key="5">
    <source>
        <dbReference type="ARBA" id="ARBA00023027"/>
    </source>
</evidence>
<dbReference type="PROSITE" id="PS51462">
    <property type="entry name" value="NUDIX"/>
    <property type="match status" value="1"/>
</dbReference>
<keyword evidence="8" id="KW-0862">Zinc</keyword>
<organism evidence="10 11">
    <name type="scientific">Alteromonas arenosi</name>
    <dbReference type="NCBI Taxonomy" id="3055817"/>
    <lineage>
        <taxon>Bacteria</taxon>
        <taxon>Pseudomonadati</taxon>
        <taxon>Pseudomonadota</taxon>
        <taxon>Gammaproteobacteria</taxon>
        <taxon>Alteromonadales</taxon>
        <taxon>Alteromonadaceae</taxon>
        <taxon>Alteromonas/Salinimonas group</taxon>
        <taxon>Alteromonas</taxon>
    </lineage>
</organism>
<comment type="subunit">
    <text evidence="8">Homodimer.</text>
</comment>
<comment type="catalytic activity">
    <reaction evidence="7">
        <text>a 5'-end NAD(+)-phospho-ribonucleoside in mRNA + H2O = a 5'-end phospho-adenosine-phospho-ribonucleoside in mRNA + beta-nicotinamide D-ribonucleotide + 2 H(+)</text>
        <dbReference type="Rhea" id="RHEA:60876"/>
        <dbReference type="Rhea" id="RHEA-COMP:15698"/>
        <dbReference type="Rhea" id="RHEA-COMP:15719"/>
        <dbReference type="ChEBI" id="CHEBI:14649"/>
        <dbReference type="ChEBI" id="CHEBI:15377"/>
        <dbReference type="ChEBI" id="CHEBI:15378"/>
        <dbReference type="ChEBI" id="CHEBI:144029"/>
        <dbReference type="ChEBI" id="CHEBI:144051"/>
    </reaction>
    <physiologicalReaction direction="left-to-right" evidence="7">
        <dbReference type="Rhea" id="RHEA:60877"/>
    </physiologicalReaction>
</comment>
<feature type="binding site" evidence="8">
    <location>
        <position position="188"/>
    </location>
    <ligand>
        <name>a divalent metal cation</name>
        <dbReference type="ChEBI" id="CHEBI:60240"/>
        <label>3</label>
    </ligand>
</feature>
<keyword evidence="3 8" id="KW-0378">Hydrolase</keyword>
<dbReference type="PANTHER" id="PTHR42904:SF6">
    <property type="entry name" value="NAD-CAPPED RNA HYDROLASE NUDT12"/>
    <property type="match status" value="1"/>
</dbReference>
<evidence type="ECO:0000256" key="1">
    <source>
        <dbReference type="ARBA" id="ARBA00009595"/>
    </source>
</evidence>
<reference evidence="10 11" key="1">
    <citation type="submission" date="2023-06" db="EMBL/GenBank/DDBJ databases">
        <title>Alteromonas sp. ASW11-36 isolated from intertidal sand.</title>
        <authorList>
            <person name="Li Y."/>
        </authorList>
    </citation>
    <scope>NUCLEOTIDE SEQUENCE [LARGE SCALE GENOMIC DNA]</scope>
    <source>
        <strain evidence="10 11">ASW11-36</strain>
    </source>
</reference>
<dbReference type="Proteomes" id="UP001234343">
    <property type="component" value="Unassembled WGS sequence"/>
</dbReference>
<dbReference type="Gene3D" id="3.90.79.20">
    <property type="match status" value="1"/>
</dbReference>
<dbReference type="GO" id="GO:0016787">
    <property type="term" value="F:hydrolase activity"/>
    <property type="evidence" value="ECO:0007669"/>
    <property type="project" value="UniProtKB-KW"/>
</dbReference>
<comment type="caution">
    <text evidence="8">Lacks conserved residue(s) required for the propagation of feature annotation.</text>
</comment>
<feature type="binding site" evidence="8">
    <location>
        <position position="255"/>
    </location>
    <ligand>
        <name>substrate</name>
    </ligand>
</feature>
<dbReference type="RefSeq" id="WP_289362963.1">
    <property type="nucleotide sequence ID" value="NZ_JAUCBP010000001.1"/>
</dbReference>
<dbReference type="InterPro" id="IPR015797">
    <property type="entry name" value="NUDIX_hydrolase-like_dom_sf"/>
</dbReference>
<evidence type="ECO:0000256" key="6">
    <source>
        <dbReference type="ARBA" id="ARBA00023211"/>
    </source>
</evidence>
<dbReference type="InterPro" id="IPR049734">
    <property type="entry name" value="NudC-like_C"/>
</dbReference>
<keyword evidence="2 8" id="KW-0479">Metal-binding</keyword>
<feature type="binding site" evidence="8">
    <location>
        <position position="192"/>
    </location>
    <ligand>
        <name>a divalent metal cation</name>
        <dbReference type="ChEBI" id="CHEBI:60240"/>
        <label>1</label>
    </ligand>
</feature>
<evidence type="ECO:0000256" key="8">
    <source>
        <dbReference type="HAMAP-Rule" id="MF_00297"/>
    </source>
</evidence>
<keyword evidence="4 8" id="KW-0460">Magnesium</keyword>
<dbReference type="InterPro" id="IPR015375">
    <property type="entry name" value="NADH_PPase-like_N"/>
</dbReference>
<dbReference type="EC" id="3.6.1.22" evidence="8"/>
<comment type="caution">
    <text evidence="10">The sequence shown here is derived from an EMBL/GenBank/DDBJ whole genome shotgun (WGS) entry which is preliminary data.</text>
</comment>
<comment type="catalytic activity">
    <reaction evidence="8">
        <text>NAD(+) + H2O = beta-nicotinamide D-ribonucleotide + AMP + 2 H(+)</text>
        <dbReference type="Rhea" id="RHEA:11800"/>
        <dbReference type="ChEBI" id="CHEBI:14649"/>
        <dbReference type="ChEBI" id="CHEBI:15377"/>
        <dbReference type="ChEBI" id="CHEBI:15378"/>
        <dbReference type="ChEBI" id="CHEBI:57540"/>
        <dbReference type="ChEBI" id="CHEBI:456215"/>
        <dbReference type="EC" id="3.6.1.22"/>
    </reaction>
</comment>
<feature type="binding site" evidence="8">
    <location>
        <position position="132"/>
    </location>
    <ligand>
        <name>Zn(2+)</name>
        <dbReference type="ChEBI" id="CHEBI:29105"/>
    </ligand>
</feature>
<feature type="binding site" evidence="8">
    <location>
        <position position="129"/>
    </location>
    <ligand>
        <name>Zn(2+)</name>
        <dbReference type="ChEBI" id="CHEBI:29105"/>
    </ligand>
</feature>
<feature type="binding site" evidence="8">
    <location>
        <position position="124"/>
    </location>
    <ligand>
        <name>substrate</name>
    </ligand>
</feature>
<protein>
    <recommendedName>
        <fullName evidence="8">NAD-capped RNA hydrolase NudC</fullName>
        <shortName evidence="8">DeNADding enzyme NudC</shortName>
        <ecNumber evidence="8">3.6.1.-</ecNumber>
    </recommendedName>
    <alternativeName>
        <fullName evidence="8">NADH pyrophosphatase</fullName>
        <ecNumber evidence="8">3.6.1.22</ecNumber>
    </alternativeName>
</protein>
<comment type="cofactor">
    <cofactor evidence="8">
        <name>Mg(2+)</name>
        <dbReference type="ChEBI" id="CHEBI:18420"/>
    </cofactor>
    <cofactor evidence="8">
        <name>Mn(2+)</name>
        <dbReference type="ChEBI" id="CHEBI:29035"/>
    </cofactor>
    <text evidence="8">Divalent metal cations. Mg(2+) or Mn(2+).</text>
</comment>
<dbReference type="HAMAP" id="MF_00297">
    <property type="entry name" value="Nudix_NudC"/>
    <property type="match status" value="1"/>
</dbReference>
<comment type="cofactor">
    <cofactor evidence="8">
        <name>Zn(2+)</name>
        <dbReference type="ChEBI" id="CHEBI:29105"/>
    </cofactor>
    <text evidence="8">Binds 1 zinc ion per subunit.</text>
</comment>
<feature type="binding site" evidence="8">
    <location>
        <position position="137"/>
    </location>
    <ligand>
        <name>substrate</name>
    </ligand>
</feature>
<dbReference type="EMBL" id="JAUCBP010000001">
    <property type="protein sequence ID" value="MDM7859066.1"/>
    <property type="molecule type" value="Genomic_DNA"/>
</dbReference>
<proteinExistence type="inferred from homology"/>
<evidence type="ECO:0000256" key="4">
    <source>
        <dbReference type="ARBA" id="ARBA00022842"/>
    </source>
</evidence>
<dbReference type="PROSITE" id="PS00893">
    <property type="entry name" value="NUDIX_BOX"/>
    <property type="match status" value="1"/>
</dbReference>
<dbReference type="InterPro" id="IPR000086">
    <property type="entry name" value="NUDIX_hydrolase_dom"/>
</dbReference>
<feature type="binding site" evidence="8">
    <location>
        <position position="114"/>
    </location>
    <ligand>
        <name>Zn(2+)</name>
        <dbReference type="ChEBI" id="CHEBI:29105"/>
    </ligand>
</feature>
<evidence type="ECO:0000313" key="10">
    <source>
        <dbReference type="EMBL" id="MDM7859066.1"/>
    </source>
</evidence>
<feature type="binding site" evidence="8">
    <location>
        <position position="111"/>
    </location>
    <ligand>
        <name>Zn(2+)</name>
        <dbReference type="ChEBI" id="CHEBI:29105"/>
    </ligand>
</feature>
<feature type="binding site" evidence="8">
    <location>
        <position position="233"/>
    </location>
    <ligand>
        <name>a divalent metal cation</name>
        <dbReference type="ChEBI" id="CHEBI:60240"/>
        <label>3</label>
    </ligand>
</feature>
<feature type="domain" description="Nudix hydrolase" evidence="9">
    <location>
        <begin position="138"/>
        <end position="262"/>
    </location>
</feature>
<dbReference type="Pfam" id="PF09296">
    <property type="entry name" value="NUDIX-like"/>
    <property type="match status" value="1"/>
</dbReference>
<dbReference type="InterPro" id="IPR020084">
    <property type="entry name" value="NUDIX_hydrolase_CS"/>
</dbReference>
<keyword evidence="6 8" id="KW-0464">Manganese</keyword>
<dbReference type="InterPro" id="IPR015376">
    <property type="entry name" value="Znr_NADH_PPase"/>
</dbReference>
<dbReference type="Pfam" id="PF00293">
    <property type="entry name" value="NUDIX"/>
    <property type="match status" value="1"/>
</dbReference>
<keyword evidence="11" id="KW-1185">Reference proteome</keyword>
<keyword evidence="5 8" id="KW-0520">NAD</keyword>
<dbReference type="Pfam" id="PF09297">
    <property type="entry name" value="Zn_ribbon_NUD"/>
    <property type="match status" value="1"/>
</dbReference>
<evidence type="ECO:0000256" key="3">
    <source>
        <dbReference type="ARBA" id="ARBA00022801"/>
    </source>
</evidence>
<dbReference type="NCBIfam" id="NF001299">
    <property type="entry name" value="PRK00241.1"/>
    <property type="match status" value="1"/>
</dbReference>
<dbReference type="Gene3D" id="3.90.79.10">
    <property type="entry name" value="Nucleoside Triphosphate Pyrophosphohydrolase"/>
    <property type="match status" value="1"/>
</dbReference>
<evidence type="ECO:0000256" key="7">
    <source>
        <dbReference type="ARBA" id="ARBA00023679"/>
    </source>
</evidence>
<feature type="binding site" evidence="8">
    <location>
        <position position="233"/>
    </location>
    <ligand>
        <name>a divalent metal cation</name>
        <dbReference type="ChEBI" id="CHEBI:60240"/>
        <label>1</label>
    </ligand>
</feature>
<feature type="binding site" evidence="8">
    <location>
        <begin position="206"/>
        <end position="213"/>
    </location>
    <ligand>
        <name>substrate</name>
    </ligand>
</feature>